<proteinExistence type="inferred from homology"/>
<dbReference type="SUPFAM" id="SSF50447">
    <property type="entry name" value="Translation proteins"/>
    <property type="match status" value="1"/>
</dbReference>
<feature type="transmembrane region" description="Helical" evidence="16">
    <location>
        <begin position="208"/>
        <end position="226"/>
    </location>
</feature>
<dbReference type="STRING" id="199890.A0A182PCC9"/>
<evidence type="ECO:0000256" key="2">
    <source>
        <dbReference type="ARBA" id="ARBA00004496"/>
    </source>
</evidence>
<feature type="domain" description="Tr-type G" evidence="17">
    <location>
        <begin position="777"/>
        <end position="1000"/>
    </location>
</feature>
<reference evidence="19" key="1">
    <citation type="submission" date="2013-03" db="EMBL/GenBank/DDBJ databases">
        <title>The Genome Sequence of Anopheles epiroticus epiroticus2.</title>
        <authorList>
            <consortium name="The Broad Institute Genomics Platform"/>
            <person name="Neafsey D.E."/>
            <person name="Howell P."/>
            <person name="Walker B."/>
            <person name="Young S.K."/>
            <person name="Zeng Q."/>
            <person name="Gargeya S."/>
            <person name="Fitzgerald M."/>
            <person name="Haas B."/>
            <person name="Abouelleil A."/>
            <person name="Allen A.W."/>
            <person name="Alvarado L."/>
            <person name="Arachchi H.M."/>
            <person name="Berlin A.M."/>
            <person name="Chapman S.B."/>
            <person name="Gainer-Dewar J."/>
            <person name="Goldberg J."/>
            <person name="Griggs A."/>
            <person name="Gujja S."/>
            <person name="Hansen M."/>
            <person name="Howarth C."/>
            <person name="Imamovic A."/>
            <person name="Ireland A."/>
            <person name="Larimer J."/>
            <person name="McCowan C."/>
            <person name="Murphy C."/>
            <person name="Pearson M."/>
            <person name="Poon T.W."/>
            <person name="Priest M."/>
            <person name="Roberts A."/>
            <person name="Saif S."/>
            <person name="Shea T."/>
            <person name="Sisk P."/>
            <person name="Sykes S."/>
            <person name="Wortman J."/>
            <person name="Nusbaum C."/>
            <person name="Birren B."/>
        </authorList>
    </citation>
    <scope>NUCLEOTIDE SEQUENCE [LARGE SCALE GENOMIC DNA]</scope>
    <source>
        <strain evidence="19">Epiroticus2</strain>
    </source>
</reference>
<evidence type="ECO:0000256" key="14">
    <source>
        <dbReference type="ARBA" id="ARBA00049117"/>
    </source>
</evidence>
<evidence type="ECO:0000256" key="6">
    <source>
        <dbReference type="ARBA" id="ARBA00022692"/>
    </source>
</evidence>
<dbReference type="FunFam" id="3.40.50.300:FF:000204">
    <property type="entry name" value="Translation elongation factor Tu"/>
    <property type="match status" value="1"/>
</dbReference>
<sequence length="1203" mass="137244">MVQKPPRELFVCGIFYICCLIYSFYKNYELSNENLSNYHSLDAGWSLFNFRRRDDFDWEWEHYIGFVQRNGIYFLLHLLVTELSRRFWAKHVSTVLTIYGLLVIFHMYNVPVLAVIVLQSLSFYYANPPKYYRRTVWLKTFLWIAVINYFKVWYFYDKLNVHFGIDNDQLLELSLITSWNVIKCASFCLDRYGEEKATTEQHYGLHDLMAYLLYFPLLLMGPAIVYSRFKTIHYNFQYEQEPHDLPYRLWTLSKRLTLAWFWALIMLAGQHFLYVNLIQQDLVLLQHVNLWALYGLGFLMGQFFYIKYVVFYGVGIAFGRFDGIDMPGKPICIARVNQYSDMWKYFDRSLYEFLFKYIYTELCTKTSRLPRKVLASLATFAFIYIWHGVFLFILIWSLINWVCILLERLVNHCTPADSRWRAIIGTHVFIPSVLSNFFFFASERVGFIYLQRTYTEGISSYLGLHIFSTINRVLHVLVNRKKSSLARGNGESINCGTMSRHRNVRNAVYDDYDDDDYQYGHSVEDECISPTDAQQWIYDRAKGQQSMSEFLANNRDIEEEDDDELAAENVREGAAHKRRDSECFQMPELNDDDRARLLSCMDEIRDIVGETCSDRQMVEAIMKHDYECSKALDEILNSNKTPPALAASTAGSKLTVEKGVGGRFLERSEKKLPTASGSNNVPIIVATPTVETRTTNNTGGSTVIITPSPSVAKKTLSFEVATSPRVQSPSVSGRNTPEITEDARQQQLTQTHSLKSTPKEPSRNAKELFGKERGDRKDHIHMVVIGHVDAGKSTLMGHLLYDTGNVSQRIMHKHEQESKKLGKSSFMYAWVLDETGEERERGITMDVGSTRFETATKEVTLLDAPGHKDFIPNMISGANQADVALLVVDATRGEFETGFEQGGQTREHALLVRSLGVSQLGVVVNKLDTVGWSKERFDEIVHKLKVFLKQAGFRDSDVTYVPCSGLTGENLVKDPTDLGLTHWYNGPTLLKVIDSFKTPERAIDKPFRLSVSDIFKGTGSGFCLSGRIESGMVCVNDKVLVCPSKEQAVVKNITIDELPHQTAFAGDQVLLTLANIDINNIAVGYILSDIYHPVPLATRILARIVVFNIKVPITRGYPVLLHHQSLIEPATIRKLKAQLHKGTGEVIKKNPRCLGNNSCALVEIEFQRPIGMERYADFKDLGRIMLRVEGVTIAAGLVTEIVK</sequence>
<dbReference type="Pfam" id="PF22594">
    <property type="entry name" value="GTP-eEF1A_C"/>
    <property type="match status" value="1"/>
</dbReference>
<comment type="catalytic activity">
    <reaction evidence="14">
        <text>GTP + H2O = GDP + phosphate + H(+)</text>
        <dbReference type="Rhea" id="RHEA:19669"/>
        <dbReference type="ChEBI" id="CHEBI:15377"/>
        <dbReference type="ChEBI" id="CHEBI:15378"/>
        <dbReference type="ChEBI" id="CHEBI:37565"/>
        <dbReference type="ChEBI" id="CHEBI:43474"/>
        <dbReference type="ChEBI" id="CHEBI:58189"/>
    </reaction>
    <physiologicalReaction direction="left-to-right" evidence="14">
        <dbReference type="Rhea" id="RHEA:19670"/>
    </physiologicalReaction>
</comment>
<evidence type="ECO:0000256" key="4">
    <source>
        <dbReference type="ARBA" id="ARBA00022490"/>
    </source>
</evidence>
<evidence type="ECO:0000256" key="16">
    <source>
        <dbReference type="SAM" id="Phobius"/>
    </source>
</evidence>
<dbReference type="PANTHER" id="PTHR23115">
    <property type="entry name" value="TRANSLATION FACTOR"/>
    <property type="match status" value="1"/>
</dbReference>
<dbReference type="GO" id="GO:0006412">
    <property type="term" value="P:translation"/>
    <property type="evidence" value="ECO:0007669"/>
    <property type="project" value="UniProtKB-KW"/>
</dbReference>
<dbReference type="GO" id="GO:0003924">
    <property type="term" value="F:GTPase activity"/>
    <property type="evidence" value="ECO:0007669"/>
    <property type="project" value="InterPro"/>
</dbReference>
<feature type="compositionally biased region" description="Polar residues" evidence="15">
    <location>
        <begin position="745"/>
        <end position="756"/>
    </location>
</feature>
<dbReference type="InterPro" id="IPR054696">
    <property type="entry name" value="GTP-eEF1A_C"/>
</dbReference>
<evidence type="ECO:0000256" key="13">
    <source>
        <dbReference type="ARBA" id="ARBA00023136"/>
    </source>
</evidence>
<dbReference type="FunFam" id="2.40.30.10:FF:000020">
    <property type="entry name" value="Translation elongation factor EF-1"/>
    <property type="match status" value="1"/>
</dbReference>
<evidence type="ECO:0000256" key="9">
    <source>
        <dbReference type="ARBA" id="ARBA00022845"/>
    </source>
</evidence>
<keyword evidence="7" id="KW-0547">Nucleotide-binding</keyword>
<feature type="compositionally biased region" description="Basic and acidic residues" evidence="15">
    <location>
        <begin position="757"/>
        <end position="774"/>
    </location>
</feature>
<keyword evidence="10" id="KW-0648">Protein biosynthesis</keyword>
<dbReference type="InterPro" id="IPR009000">
    <property type="entry name" value="Transl_B-barrel_sf"/>
</dbReference>
<dbReference type="SUPFAM" id="SSF52540">
    <property type="entry name" value="P-loop containing nucleoside triphosphate hydrolases"/>
    <property type="match status" value="1"/>
</dbReference>
<keyword evidence="8" id="KW-0378">Hydrolase</keyword>
<comment type="subcellular location">
    <subcellularLocation>
        <location evidence="2">Cytoplasm</location>
    </subcellularLocation>
    <subcellularLocation>
        <location evidence="1">Membrane</location>
        <topology evidence="1">Multi-pass membrane protein</topology>
    </subcellularLocation>
</comment>
<feature type="region of interest" description="Disordered" evidence="15">
    <location>
        <begin position="721"/>
        <end position="774"/>
    </location>
</feature>
<reference evidence="18" key="2">
    <citation type="submission" date="2020-05" db="UniProtKB">
        <authorList>
            <consortium name="EnsemblMetazoa"/>
        </authorList>
    </citation>
    <scope>IDENTIFICATION</scope>
    <source>
        <strain evidence="18">Epiroticus2</strain>
    </source>
</reference>
<dbReference type="GO" id="GO:0016020">
    <property type="term" value="C:membrane"/>
    <property type="evidence" value="ECO:0007669"/>
    <property type="project" value="UniProtKB-SubCell"/>
</dbReference>
<dbReference type="GO" id="GO:0005525">
    <property type="term" value="F:GTP binding"/>
    <property type="evidence" value="ECO:0007669"/>
    <property type="project" value="UniProtKB-KW"/>
</dbReference>
<dbReference type="Pfam" id="PF08938">
    <property type="entry name" value="HBS1_N"/>
    <property type="match status" value="1"/>
</dbReference>
<dbReference type="AlphaFoldDB" id="A0A182PCC9"/>
<dbReference type="InterPro" id="IPR050100">
    <property type="entry name" value="TRAFAC_GTPase_members"/>
</dbReference>
<feature type="compositionally biased region" description="Polar residues" evidence="15">
    <location>
        <begin position="724"/>
        <end position="738"/>
    </location>
</feature>
<evidence type="ECO:0000256" key="8">
    <source>
        <dbReference type="ARBA" id="ARBA00022801"/>
    </source>
</evidence>
<evidence type="ECO:0000313" key="18">
    <source>
        <dbReference type="EnsemblMetazoa" id="AEPI004584-PA"/>
    </source>
</evidence>
<feature type="transmembrane region" description="Helical" evidence="16">
    <location>
        <begin position="258"/>
        <end position="279"/>
    </location>
</feature>
<dbReference type="FunFam" id="2.40.30.10:FF:000035">
    <property type="entry name" value="HBS1-like translational GTPase"/>
    <property type="match status" value="1"/>
</dbReference>
<dbReference type="VEuPathDB" id="VectorBase:AEPI004584"/>
<feature type="transmembrane region" description="Helical" evidence="16">
    <location>
        <begin position="291"/>
        <end position="319"/>
    </location>
</feature>
<feature type="transmembrane region" description="Helical" evidence="16">
    <location>
        <begin position="98"/>
        <end position="124"/>
    </location>
</feature>
<dbReference type="GO" id="GO:0005737">
    <property type="term" value="C:cytoplasm"/>
    <property type="evidence" value="ECO:0007669"/>
    <property type="project" value="UniProtKB-SubCell"/>
</dbReference>
<dbReference type="InterPro" id="IPR015033">
    <property type="entry name" value="HBS1-like_N"/>
</dbReference>
<keyword evidence="5" id="KW-0597">Phosphoprotein</keyword>
<accession>A0A182PCC9</accession>
<dbReference type="GO" id="GO:0006417">
    <property type="term" value="P:regulation of translation"/>
    <property type="evidence" value="ECO:0007669"/>
    <property type="project" value="UniProtKB-KW"/>
</dbReference>
<keyword evidence="11 16" id="KW-1133">Transmembrane helix</keyword>
<feature type="transmembrane region" description="Helical" evidence="16">
    <location>
        <begin position="9"/>
        <end position="25"/>
    </location>
</feature>
<dbReference type="CDD" id="cd16267">
    <property type="entry name" value="HBS1-like_II"/>
    <property type="match status" value="1"/>
</dbReference>
<evidence type="ECO:0000256" key="15">
    <source>
        <dbReference type="SAM" id="MobiDB-lite"/>
    </source>
</evidence>
<dbReference type="Pfam" id="PF03062">
    <property type="entry name" value="MBOAT"/>
    <property type="match status" value="1"/>
</dbReference>
<dbReference type="SUPFAM" id="SSF109732">
    <property type="entry name" value="HBS1-like domain"/>
    <property type="match status" value="1"/>
</dbReference>
<dbReference type="PROSITE" id="PS51722">
    <property type="entry name" value="G_TR_2"/>
    <property type="match status" value="1"/>
</dbReference>
<feature type="transmembrane region" description="Helical" evidence="16">
    <location>
        <begin position="374"/>
        <end position="399"/>
    </location>
</feature>
<dbReference type="Gene3D" id="2.40.30.10">
    <property type="entry name" value="Translation factors"/>
    <property type="match status" value="2"/>
</dbReference>
<evidence type="ECO:0000259" key="17">
    <source>
        <dbReference type="PROSITE" id="PS51722"/>
    </source>
</evidence>
<evidence type="ECO:0000256" key="3">
    <source>
        <dbReference type="ARBA" id="ARBA00007249"/>
    </source>
</evidence>
<dbReference type="InterPro" id="IPR027417">
    <property type="entry name" value="P-loop_NTPase"/>
</dbReference>
<keyword evidence="4" id="KW-0963">Cytoplasm</keyword>
<dbReference type="CDD" id="cd04093">
    <property type="entry name" value="HBS1_C_III"/>
    <property type="match status" value="1"/>
</dbReference>
<evidence type="ECO:0000256" key="10">
    <source>
        <dbReference type="ARBA" id="ARBA00022917"/>
    </source>
</evidence>
<dbReference type="InterPro" id="IPR004299">
    <property type="entry name" value="MBOAT_fam"/>
</dbReference>
<evidence type="ECO:0000313" key="19">
    <source>
        <dbReference type="Proteomes" id="UP000075885"/>
    </source>
</evidence>
<dbReference type="Pfam" id="PF03144">
    <property type="entry name" value="GTP_EFTU_D2"/>
    <property type="match status" value="1"/>
</dbReference>
<dbReference type="InterPro" id="IPR000795">
    <property type="entry name" value="T_Tr_GTP-bd_dom"/>
</dbReference>
<dbReference type="SUPFAM" id="SSF50465">
    <property type="entry name" value="EF-Tu/eEF-1alpha/eIF2-gamma C-terminal domain"/>
    <property type="match status" value="1"/>
</dbReference>
<keyword evidence="12" id="KW-0342">GTP-binding</keyword>
<comment type="similarity">
    <text evidence="3">Belongs to the TRAFAC class translation factor GTPase superfamily. Classic translation factor GTPase family. EF-Tu/EF-1A subfamily.</text>
</comment>
<keyword evidence="9" id="KW-0810">Translation regulation</keyword>
<evidence type="ECO:0000256" key="11">
    <source>
        <dbReference type="ARBA" id="ARBA00022989"/>
    </source>
</evidence>
<dbReference type="PRINTS" id="PR00315">
    <property type="entry name" value="ELONGATNFCT"/>
</dbReference>
<dbReference type="Gene3D" id="3.40.50.300">
    <property type="entry name" value="P-loop containing nucleotide triphosphate hydrolases"/>
    <property type="match status" value="1"/>
</dbReference>
<dbReference type="InterPro" id="IPR004161">
    <property type="entry name" value="EFTu-like_2"/>
</dbReference>
<name>A0A182PCC9_9DIPT</name>
<evidence type="ECO:0000256" key="5">
    <source>
        <dbReference type="ARBA" id="ARBA00022553"/>
    </source>
</evidence>
<keyword evidence="19" id="KW-1185">Reference proteome</keyword>
<organism evidence="18 19">
    <name type="scientific">Anopheles epiroticus</name>
    <dbReference type="NCBI Taxonomy" id="199890"/>
    <lineage>
        <taxon>Eukaryota</taxon>
        <taxon>Metazoa</taxon>
        <taxon>Ecdysozoa</taxon>
        <taxon>Arthropoda</taxon>
        <taxon>Hexapoda</taxon>
        <taxon>Insecta</taxon>
        <taxon>Pterygota</taxon>
        <taxon>Neoptera</taxon>
        <taxon>Endopterygota</taxon>
        <taxon>Diptera</taxon>
        <taxon>Nematocera</taxon>
        <taxon>Culicoidea</taxon>
        <taxon>Culicidae</taxon>
        <taxon>Anophelinae</taxon>
        <taxon>Anopheles</taxon>
    </lineage>
</organism>
<dbReference type="InterPro" id="IPR009001">
    <property type="entry name" value="Transl_elong_EF1A/Init_IF2_C"/>
</dbReference>
<dbReference type="Pfam" id="PF00009">
    <property type="entry name" value="GTP_EFTU"/>
    <property type="match status" value="1"/>
</dbReference>
<dbReference type="CDD" id="cd01883">
    <property type="entry name" value="EF1_alpha"/>
    <property type="match status" value="1"/>
</dbReference>
<protein>
    <recommendedName>
        <fullName evidence="17">Tr-type G domain-containing protein</fullName>
    </recommendedName>
</protein>
<keyword evidence="13 16" id="KW-0472">Membrane</keyword>
<keyword evidence="6 16" id="KW-0812">Transmembrane</keyword>
<evidence type="ECO:0000256" key="12">
    <source>
        <dbReference type="ARBA" id="ARBA00023134"/>
    </source>
</evidence>
<dbReference type="EnsemblMetazoa" id="AEPI004584-RA">
    <property type="protein sequence ID" value="AEPI004584-PA"/>
    <property type="gene ID" value="AEPI004584"/>
</dbReference>
<dbReference type="Gene3D" id="1.10.8.10">
    <property type="entry name" value="DNA helicase RuvA subunit, C-terminal domain"/>
    <property type="match status" value="1"/>
</dbReference>
<dbReference type="Proteomes" id="UP000075885">
    <property type="component" value="Unassembled WGS sequence"/>
</dbReference>
<dbReference type="InterPro" id="IPR037189">
    <property type="entry name" value="HBS1-like_N_sf"/>
</dbReference>
<evidence type="ECO:0000256" key="1">
    <source>
        <dbReference type="ARBA" id="ARBA00004141"/>
    </source>
</evidence>
<evidence type="ECO:0000256" key="7">
    <source>
        <dbReference type="ARBA" id="ARBA00022741"/>
    </source>
</evidence>
<feature type="transmembrane region" description="Helical" evidence="16">
    <location>
        <begin position="136"/>
        <end position="156"/>
    </location>
</feature>